<organism evidence="6 7">
    <name type="scientific">Thiohalophilus thiocyanatoxydans</name>
    <dbReference type="NCBI Taxonomy" id="381308"/>
    <lineage>
        <taxon>Bacteria</taxon>
        <taxon>Pseudomonadati</taxon>
        <taxon>Pseudomonadota</taxon>
        <taxon>Gammaproteobacteria</taxon>
        <taxon>Thiohalomonadales</taxon>
        <taxon>Thiohalophilaceae</taxon>
        <taxon>Thiohalophilus</taxon>
    </lineage>
</organism>
<evidence type="ECO:0000256" key="3">
    <source>
        <dbReference type="ARBA" id="ARBA00023125"/>
    </source>
</evidence>
<sequence>MTVEADSLFSALAHPLRLRALLLLQQEGELCVCELTHVLAVSQPMISRHLAQLRQAGLVSDRRQGLWVYYRLHAALPDWAQQVLAMTAEGVAGESPYADDRAALVAMPNRPEASCCA</sequence>
<dbReference type="InterPro" id="IPR036388">
    <property type="entry name" value="WH-like_DNA-bd_sf"/>
</dbReference>
<dbReference type="PANTHER" id="PTHR33154">
    <property type="entry name" value="TRANSCRIPTIONAL REGULATOR, ARSR FAMILY"/>
    <property type="match status" value="1"/>
</dbReference>
<keyword evidence="4" id="KW-0804">Transcription</keyword>
<reference evidence="6 7" key="1">
    <citation type="submission" date="2019-03" db="EMBL/GenBank/DDBJ databases">
        <title>Genomic Encyclopedia of Type Strains, Phase IV (KMG-IV): sequencing the most valuable type-strain genomes for metagenomic binning, comparative biology and taxonomic classification.</title>
        <authorList>
            <person name="Goeker M."/>
        </authorList>
    </citation>
    <scope>NUCLEOTIDE SEQUENCE [LARGE SCALE GENOMIC DNA]</scope>
    <source>
        <strain evidence="6 7">DSM 16326</strain>
    </source>
</reference>
<dbReference type="InterPro" id="IPR051081">
    <property type="entry name" value="HTH_MetalResp_TranReg"/>
</dbReference>
<feature type="domain" description="HTH arsR-type" evidence="5">
    <location>
        <begin position="1"/>
        <end position="91"/>
    </location>
</feature>
<dbReference type="GO" id="GO:0003700">
    <property type="term" value="F:DNA-binding transcription factor activity"/>
    <property type="evidence" value="ECO:0007669"/>
    <property type="project" value="InterPro"/>
</dbReference>
<protein>
    <submittedName>
        <fullName evidence="6">ArsR family transcriptional regulator</fullName>
    </submittedName>
</protein>
<evidence type="ECO:0000256" key="1">
    <source>
        <dbReference type="ARBA" id="ARBA00022849"/>
    </source>
</evidence>
<dbReference type="OrthoDB" id="9793058at2"/>
<dbReference type="PANTHER" id="PTHR33154:SF18">
    <property type="entry name" value="ARSENICAL RESISTANCE OPERON REPRESSOR"/>
    <property type="match status" value="1"/>
</dbReference>
<dbReference type="CDD" id="cd00090">
    <property type="entry name" value="HTH_ARSR"/>
    <property type="match status" value="1"/>
</dbReference>
<dbReference type="GO" id="GO:0046685">
    <property type="term" value="P:response to arsenic-containing substance"/>
    <property type="evidence" value="ECO:0007669"/>
    <property type="project" value="UniProtKB-KW"/>
</dbReference>
<name>A0A4R8IN16_9GAMM</name>
<gene>
    <name evidence="6" type="ORF">EDC23_1463</name>
</gene>
<dbReference type="PRINTS" id="PR00778">
    <property type="entry name" value="HTHARSR"/>
</dbReference>
<keyword evidence="3" id="KW-0238">DNA-binding</keyword>
<dbReference type="GO" id="GO:0003677">
    <property type="term" value="F:DNA binding"/>
    <property type="evidence" value="ECO:0007669"/>
    <property type="project" value="UniProtKB-KW"/>
</dbReference>
<evidence type="ECO:0000256" key="4">
    <source>
        <dbReference type="ARBA" id="ARBA00023163"/>
    </source>
</evidence>
<proteinExistence type="predicted"/>
<dbReference type="InterPro" id="IPR036390">
    <property type="entry name" value="WH_DNA-bd_sf"/>
</dbReference>
<dbReference type="SMART" id="SM00418">
    <property type="entry name" value="HTH_ARSR"/>
    <property type="match status" value="1"/>
</dbReference>
<evidence type="ECO:0000313" key="7">
    <source>
        <dbReference type="Proteomes" id="UP000294914"/>
    </source>
</evidence>
<dbReference type="NCBIfam" id="NF033788">
    <property type="entry name" value="HTH_metalloreg"/>
    <property type="match status" value="1"/>
</dbReference>
<comment type="caution">
    <text evidence="6">The sequence shown here is derived from an EMBL/GenBank/DDBJ whole genome shotgun (WGS) entry which is preliminary data.</text>
</comment>
<accession>A0A4R8IN16</accession>
<keyword evidence="1" id="KW-0059">Arsenical resistance</keyword>
<keyword evidence="7" id="KW-1185">Reference proteome</keyword>
<dbReference type="Proteomes" id="UP000294914">
    <property type="component" value="Unassembled WGS sequence"/>
</dbReference>
<evidence type="ECO:0000313" key="6">
    <source>
        <dbReference type="EMBL" id="TDY01574.1"/>
    </source>
</evidence>
<dbReference type="InterPro" id="IPR011991">
    <property type="entry name" value="ArsR-like_HTH"/>
</dbReference>
<dbReference type="InterPro" id="IPR001845">
    <property type="entry name" value="HTH_ArsR_DNA-bd_dom"/>
</dbReference>
<dbReference type="PROSITE" id="PS50987">
    <property type="entry name" value="HTH_ARSR_2"/>
    <property type="match status" value="1"/>
</dbReference>
<dbReference type="Pfam" id="PF01022">
    <property type="entry name" value="HTH_5"/>
    <property type="match status" value="1"/>
</dbReference>
<dbReference type="EMBL" id="SOQX01000003">
    <property type="protein sequence ID" value="TDY01574.1"/>
    <property type="molecule type" value="Genomic_DNA"/>
</dbReference>
<dbReference type="Gene3D" id="1.10.10.10">
    <property type="entry name" value="Winged helix-like DNA-binding domain superfamily/Winged helix DNA-binding domain"/>
    <property type="match status" value="1"/>
</dbReference>
<evidence type="ECO:0000256" key="2">
    <source>
        <dbReference type="ARBA" id="ARBA00023015"/>
    </source>
</evidence>
<dbReference type="AlphaFoldDB" id="A0A4R8IN16"/>
<keyword evidence="2" id="KW-0805">Transcription regulation</keyword>
<dbReference type="SUPFAM" id="SSF46785">
    <property type="entry name" value="Winged helix' DNA-binding domain"/>
    <property type="match status" value="1"/>
</dbReference>
<dbReference type="RefSeq" id="WP_134082744.1">
    <property type="nucleotide sequence ID" value="NZ_SOQX01000003.1"/>
</dbReference>
<evidence type="ECO:0000259" key="5">
    <source>
        <dbReference type="PROSITE" id="PS50987"/>
    </source>
</evidence>